<organism evidence="2 3">
    <name type="scientific">bacterium (Candidatus Gribaldobacteria) CG10_big_fil_rev_8_21_14_0_10_41_12</name>
    <dbReference type="NCBI Taxonomy" id="2014277"/>
    <lineage>
        <taxon>Bacteria</taxon>
        <taxon>Candidatus Gribaldobacteria</taxon>
    </lineage>
</organism>
<dbReference type="InterPro" id="IPR024529">
    <property type="entry name" value="ECF_trnsprt_substrate-spec"/>
</dbReference>
<name>A0A2H0UXI6_9BACT</name>
<protein>
    <submittedName>
        <fullName evidence="2">Iron hydrogenase</fullName>
    </submittedName>
</protein>
<feature type="transmembrane region" description="Helical" evidence="1">
    <location>
        <begin position="80"/>
        <end position="100"/>
    </location>
</feature>
<dbReference type="EMBL" id="PFAV01000031">
    <property type="protein sequence ID" value="PIR91523.1"/>
    <property type="molecule type" value="Genomic_DNA"/>
</dbReference>
<feature type="transmembrane region" description="Helical" evidence="1">
    <location>
        <begin position="12"/>
        <end position="32"/>
    </location>
</feature>
<sequence>MQTKILALNKSLTVSLTTFAVLLAIAIVAPLLHNQLVTGAIVNAVLFLATVTLGWTAAVAIGALPSLIAAVSGTLPAPLIPMIPFIITGNAILITIFYLLKNKKYFLGAISASLLKFLFLYSASATLFQFLLPQKLAPQMAQMMSWPQLITALFGGLLAFAFLRFHENKNANKNL</sequence>
<reference evidence="3" key="1">
    <citation type="submission" date="2017-09" db="EMBL/GenBank/DDBJ databases">
        <title>Depth-based differentiation of microbial function through sediment-hosted aquifers and enrichment of novel symbionts in the deep terrestrial subsurface.</title>
        <authorList>
            <person name="Probst A.J."/>
            <person name="Ladd B."/>
            <person name="Jarett J.K."/>
            <person name="Geller-Mcgrath D.E."/>
            <person name="Sieber C.M.K."/>
            <person name="Emerson J.B."/>
            <person name="Anantharaman K."/>
            <person name="Thomas B.C."/>
            <person name="Malmstrom R."/>
            <person name="Stieglmeier M."/>
            <person name="Klingl A."/>
            <person name="Woyke T."/>
            <person name="Ryan C.M."/>
            <person name="Banfield J.F."/>
        </authorList>
    </citation>
    <scope>NUCLEOTIDE SEQUENCE [LARGE SCALE GENOMIC DNA]</scope>
</reference>
<evidence type="ECO:0000256" key="1">
    <source>
        <dbReference type="SAM" id="Phobius"/>
    </source>
</evidence>
<feature type="transmembrane region" description="Helical" evidence="1">
    <location>
        <begin position="112"/>
        <end position="132"/>
    </location>
</feature>
<gene>
    <name evidence="2" type="ORF">COU03_01765</name>
</gene>
<dbReference type="GO" id="GO:0022857">
    <property type="term" value="F:transmembrane transporter activity"/>
    <property type="evidence" value="ECO:0007669"/>
    <property type="project" value="InterPro"/>
</dbReference>
<accession>A0A2H0UXI6</accession>
<proteinExistence type="predicted"/>
<keyword evidence="1" id="KW-1133">Transmembrane helix</keyword>
<dbReference type="AlphaFoldDB" id="A0A2H0UXI6"/>
<keyword evidence="1" id="KW-0812">Transmembrane</keyword>
<dbReference type="Proteomes" id="UP000228906">
    <property type="component" value="Unassembled WGS sequence"/>
</dbReference>
<feature type="transmembrane region" description="Helical" evidence="1">
    <location>
        <begin position="44"/>
        <end position="68"/>
    </location>
</feature>
<feature type="transmembrane region" description="Helical" evidence="1">
    <location>
        <begin position="144"/>
        <end position="163"/>
    </location>
</feature>
<keyword evidence="1" id="KW-0472">Membrane</keyword>
<comment type="caution">
    <text evidence="2">The sequence shown here is derived from an EMBL/GenBank/DDBJ whole genome shotgun (WGS) entry which is preliminary data.</text>
</comment>
<evidence type="ECO:0000313" key="2">
    <source>
        <dbReference type="EMBL" id="PIR91523.1"/>
    </source>
</evidence>
<evidence type="ECO:0000313" key="3">
    <source>
        <dbReference type="Proteomes" id="UP000228906"/>
    </source>
</evidence>
<dbReference type="Pfam" id="PF12822">
    <property type="entry name" value="ECF_trnsprt"/>
    <property type="match status" value="1"/>
</dbReference>